<organism evidence="1 2">
    <name type="scientific">Laccaria amethystina LaAM-08-1</name>
    <dbReference type="NCBI Taxonomy" id="1095629"/>
    <lineage>
        <taxon>Eukaryota</taxon>
        <taxon>Fungi</taxon>
        <taxon>Dikarya</taxon>
        <taxon>Basidiomycota</taxon>
        <taxon>Agaricomycotina</taxon>
        <taxon>Agaricomycetes</taxon>
        <taxon>Agaricomycetidae</taxon>
        <taxon>Agaricales</taxon>
        <taxon>Agaricineae</taxon>
        <taxon>Hydnangiaceae</taxon>
        <taxon>Laccaria</taxon>
    </lineage>
</organism>
<reference evidence="2" key="2">
    <citation type="submission" date="2015-01" db="EMBL/GenBank/DDBJ databases">
        <title>Evolutionary Origins and Diversification of the Mycorrhizal Mutualists.</title>
        <authorList>
            <consortium name="DOE Joint Genome Institute"/>
            <consortium name="Mycorrhizal Genomics Consortium"/>
            <person name="Kohler A."/>
            <person name="Kuo A."/>
            <person name="Nagy L.G."/>
            <person name="Floudas D."/>
            <person name="Copeland A."/>
            <person name="Barry K.W."/>
            <person name="Cichocki N."/>
            <person name="Veneault-Fourrey C."/>
            <person name="LaButti K."/>
            <person name="Lindquist E.A."/>
            <person name="Lipzen A."/>
            <person name="Lundell T."/>
            <person name="Morin E."/>
            <person name="Murat C."/>
            <person name="Riley R."/>
            <person name="Ohm R."/>
            <person name="Sun H."/>
            <person name="Tunlid A."/>
            <person name="Henrissat B."/>
            <person name="Grigoriev I.V."/>
            <person name="Hibbett D.S."/>
            <person name="Martin F."/>
        </authorList>
    </citation>
    <scope>NUCLEOTIDE SEQUENCE [LARGE SCALE GENOMIC DNA]</scope>
    <source>
        <strain evidence="2">LaAM-08-1</strain>
    </source>
</reference>
<protein>
    <submittedName>
        <fullName evidence="1">Uncharacterized protein</fullName>
    </submittedName>
</protein>
<dbReference type="HOGENOM" id="CLU_095027_0_0_1"/>
<evidence type="ECO:0000313" key="1">
    <source>
        <dbReference type="EMBL" id="KIK03876.1"/>
    </source>
</evidence>
<evidence type="ECO:0000313" key="2">
    <source>
        <dbReference type="Proteomes" id="UP000054477"/>
    </source>
</evidence>
<proteinExistence type="predicted"/>
<keyword evidence="2" id="KW-1185">Reference proteome</keyword>
<accession>A0A0C9XG27</accession>
<dbReference type="STRING" id="1095629.A0A0C9XG27"/>
<dbReference type="Proteomes" id="UP000054477">
    <property type="component" value="Unassembled WGS sequence"/>
</dbReference>
<sequence length="262" mass="29313">MAGGDLVLQENLKLTNTHIKELNRCLSHMSAGTASDCIAISMTAAPPLPSEQITAPNEQPVQIYPAMTSSSAPTCTIILGDGTELTFMEVDVGSPPLTGFADDVAGLNRMWDDTTPNWGGTLVLEIKGHPIPIVYWKDIYINSNCGSPWKPRQWRGMKSKWFNWKVVVYRYCQGTPTNFWDKFSHNRQRLCFMKIVQQLSQLRKDEDQATAEHARAEYAADFPTFFSYKKNGVSHIKTKPSDIAKMYWLLKGISGGDSDGED</sequence>
<name>A0A0C9XG27_9AGAR</name>
<dbReference type="OrthoDB" id="3210866at2759"/>
<reference evidence="1 2" key="1">
    <citation type="submission" date="2014-04" db="EMBL/GenBank/DDBJ databases">
        <authorList>
            <consortium name="DOE Joint Genome Institute"/>
            <person name="Kuo A."/>
            <person name="Kohler A."/>
            <person name="Nagy L.G."/>
            <person name="Floudas D."/>
            <person name="Copeland A."/>
            <person name="Barry K.W."/>
            <person name="Cichocki N."/>
            <person name="Veneault-Fourrey C."/>
            <person name="LaButti K."/>
            <person name="Lindquist E.A."/>
            <person name="Lipzen A."/>
            <person name="Lundell T."/>
            <person name="Morin E."/>
            <person name="Murat C."/>
            <person name="Sun H."/>
            <person name="Tunlid A."/>
            <person name="Henrissat B."/>
            <person name="Grigoriev I.V."/>
            <person name="Hibbett D.S."/>
            <person name="Martin F."/>
            <person name="Nordberg H.P."/>
            <person name="Cantor M.N."/>
            <person name="Hua S.X."/>
        </authorList>
    </citation>
    <scope>NUCLEOTIDE SEQUENCE [LARGE SCALE GENOMIC DNA]</scope>
    <source>
        <strain evidence="1 2">LaAM-08-1</strain>
    </source>
</reference>
<dbReference type="AlphaFoldDB" id="A0A0C9XG27"/>
<gene>
    <name evidence="1" type="ORF">K443DRAFT_121238</name>
</gene>
<dbReference type="EMBL" id="KN838575">
    <property type="protein sequence ID" value="KIK03876.1"/>
    <property type="molecule type" value="Genomic_DNA"/>
</dbReference>